<feature type="transmembrane region" description="Helical" evidence="8">
    <location>
        <begin position="386"/>
        <end position="409"/>
    </location>
</feature>
<sequence>MDKFGQNIKVIAVDDPHYSHQVTFKSNKDTSVSFSTGQFVDILHLLEFALNFTHIALKDDGWPSRLPNGNWTGIAHFVQSGTADLSITPVYYVPERISNFSFLVPISSQYLVACFRQPRQNLAMNIYTSMYKMEVWVALMFLVVGAFMTVVTGEEIKRRLSSWLPNQSEELDKTEILWWILVTLCRQQSRYTAHSSIQLRIVFTSLSLTMMVIFAALTCKLLSTGWHERTLPIQNVEHLVNGPLQFFGDDSTPFVAEYLKSFGVKSVTGIETISGLKKSITDPIAFVTFDASPYRTYHMLGLTERFICDGLFHFKMPGSSRLTGLFVQKGSKLREIFNQKIIAFRELGFLHRLHTVWSPSVLEKCSRDGNHAKGSVEITPVEFHDVYIVTLALFVMGVASGIILGYELIRNAYLRVK</sequence>
<gene>
    <name evidence="9" type="ORF">Fcan01_20250</name>
</gene>
<evidence type="ECO:0000256" key="2">
    <source>
        <dbReference type="ARBA" id="ARBA00022475"/>
    </source>
</evidence>
<organism evidence="9 10">
    <name type="scientific">Folsomia candida</name>
    <name type="common">Springtail</name>
    <dbReference type="NCBI Taxonomy" id="158441"/>
    <lineage>
        <taxon>Eukaryota</taxon>
        <taxon>Metazoa</taxon>
        <taxon>Ecdysozoa</taxon>
        <taxon>Arthropoda</taxon>
        <taxon>Hexapoda</taxon>
        <taxon>Collembola</taxon>
        <taxon>Entomobryomorpha</taxon>
        <taxon>Isotomoidea</taxon>
        <taxon>Isotomidae</taxon>
        <taxon>Proisotominae</taxon>
        <taxon>Folsomia</taxon>
    </lineage>
</organism>
<evidence type="ECO:0000256" key="4">
    <source>
        <dbReference type="ARBA" id="ARBA00022989"/>
    </source>
</evidence>
<evidence type="ECO:0000313" key="10">
    <source>
        <dbReference type="Proteomes" id="UP000198287"/>
    </source>
</evidence>
<keyword evidence="3 8" id="KW-0812">Transmembrane</keyword>
<protein>
    <submittedName>
        <fullName evidence="9">Glutamate receptor ionotropic, delta-1</fullName>
    </submittedName>
</protein>
<keyword evidence="4 8" id="KW-1133">Transmembrane helix</keyword>
<dbReference type="Gene3D" id="3.40.190.10">
    <property type="entry name" value="Periplasmic binding protein-like II"/>
    <property type="match status" value="1"/>
</dbReference>
<comment type="caution">
    <text evidence="9">The sequence shown here is derived from an EMBL/GenBank/DDBJ whole genome shotgun (WGS) entry which is preliminary data.</text>
</comment>
<evidence type="ECO:0000256" key="7">
    <source>
        <dbReference type="ARBA" id="ARBA00023180"/>
    </source>
</evidence>
<evidence type="ECO:0000256" key="1">
    <source>
        <dbReference type="ARBA" id="ARBA00004651"/>
    </source>
</evidence>
<evidence type="ECO:0000256" key="8">
    <source>
        <dbReference type="SAM" id="Phobius"/>
    </source>
</evidence>
<dbReference type="OrthoDB" id="6117597at2759"/>
<keyword evidence="5 8" id="KW-0472">Membrane</keyword>
<evidence type="ECO:0000256" key="5">
    <source>
        <dbReference type="ARBA" id="ARBA00023136"/>
    </source>
</evidence>
<keyword evidence="7" id="KW-0325">Glycoprotein</keyword>
<keyword evidence="6 9" id="KW-0675">Receptor</keyword>
<reference evidence="9 10" key="1">
    <citation type="submission" date="2015-12" db="EMBL/GenBank/DDBJ databases">
        <title>The genome of Folsomia candida.</title>
        <authorList>
            <person name="Faddeeva A."/>
            <person name="Derks M.F."/>
            <person name="Anvar Y."/>
            <person name="Smit S."/>
            <person name="Van Straalen N."/>
            <person name="Roelofs D."/>
        </authorList>
    </citation>
    <scope>NUCLEOTIDE SEQUENCE [LARGE SCALE GENOMIC DNA]</scope>
    <source>
        <strain evidence="9 10">VU population</strain>
        <tissue evidence="9">Whole body</tissue>
    </source>
</reference>
<dbReference type="PANTHER" id="PTHR42643">
    <property type="entry name" value="IONOTROPIC RECEPTOR 20A-RELATED"/>
    <property type="match status" value="1"/>
</dbReference>
<accession>A0A226DLD7</accession>
<dbReference type="EMBL" id="LNIX01000018">
    <property type="protein sequence ID" value="OXA45431.1"/>
    <property type="molecule type" value="Genomic_DNA"/>
</dbReference>
<name>A0A226DLD7_FOLCA</name>
<dbReference type="GO" id="GO:0005886">
    <property type="term" value="C:plasma membrane"/>
    <property type="evidence" value="ECO:0007669"/>
    <property type="project" value="UniProtKB-SubCell"/>
</dbReference>
<keyword evidence="10" id="KW-1185">Reference proteome</keyword>
<comment type="subcellular location">
    <subcellularLocation>
        <location evidence="1">Cell membrane</location>
        <topology evidence="1">Multi-pass membrane protein</topology>
    </subcellularLocation>
</comment>
<feature type="transmembrane region" description="Helical" evidence="8">
    <location>
        <begin position="135"/>
        <end position="153"/>
    </location>
</feature>
<evidence type="ECO:0000313" key="9">
    <source>
        <dbReference type="EMBL" id="OXA45431.1"/>
    </source>
</evidence>
<dbReference type="InterPro" id="IPR052192">
    <property type="entry name" value="Insect_Ionotropic_Sensory_Rcpt"/>
</dbReference>
<evidence type="ECO:0000256" key="6">
    <source>
        <dbReference type="ARBA" id="ARBA00023170"/>
    </source>
</evidence>
<dbReference type="AlphaFoldDB" id="A0A226DLD7"/>
<dbReference type="PANTHER" id="PTHR42643:SF24">
    <property type="entry name" value="IONOTROPIC RECEPTOR 60A"/>
    <property type="match status" value="1"/>
</dbReference>
<dbReference type="SUPFAM" id="SSF53850">
    <property type="entry name" value="Periplasmic binding protein-like II"/>
    <property type="match status" value="1"/>
</dbReference>
<evidence type="ECO:0000256" key="3">
    <source>
        <dbReference type="ARBA" id="ARBA00022692"/>
    </source>
</evidence>
<keyword evidence="2" id="KW-1003">Cell membrane</keyword>
<proteinExistence type="predicted"/>
<dbReference type="Proteomes" id="UP000198287">
    <property type="component" value="Unassembled WGS sequence"/>
</dbReference>